<evidence type="ECO:0000256" key="2">
    <source>
        <dbReference type="ARBA" id="ARBA00022525"/>
    </source>
</evidence>
<dbReference type="PANTHER" id="PTHR34819:SF3">
    <property type="entry name" value="CELL SURFACE PROTEIN"/>
    <property type="match status" value="1"/>
</dbReference>
<feature type="region of interest" description="Disordered" evidence="4">
    <location>
        <begin position="602"/>
        <end position="622"/>
    </location>
</feature>
<dbReference type="InterPro" id="IPR033764">
    <property type="entry name" value="Sdr_B"/>
</dbReference>
<dbReference type="Pfam" id="PF17210">
    <property type="entry name" value="SdrD_B"/>
    <property type="match status" value="2"/>
</dbReference>
<protein>
    <submittedName>
        <fullName evidence="7">SdrD B-like domain-containing protein</fullName>
    </submittedName>
</protein>
<dbReference type="SUPFAM" id="SSF117074">
    <property type="entry name" value="Hypothetical protein PA1324"/>
    <property type="match status" value="3"/>
</dbReference>
<dbReference type="EMBL" id="JAZHBO010000001">
    <property type="protein sequence ID" value="MEF2155467.1"/>
    <property type="molecule type" value="Genomic_DNA"/>
</dbReference>
<feature type="region of interest" description="Disordered" evidence="4">
    <location>
        <begin position="436"/>
        <end position="458"/>
    </location>
</feature>
<dbReference type="InterPro" id="IPR051172">
    <property type="entry name" value="Chlamydia_OmcB"/>
</dbReference>
<evidence type="ECO:0000256" key="1">
    <source>
        <dbReference type="ARBA" id="ARBA00004613"/>
    </source>
</evidence>
<feature type="compositionally biased region" description="Polar residues" evidence="4">
    <location>
        <begin position="612"/>
        <end position="622"/>
    </location>
</feature>
<feature type="domain" description="DUF11" evidence="5">
    <location>
        <begin position="212"/>
        <end position="329"/>
    </location>
</feature>
<evidence type="ECO:0000313" key="7">
    <source>
        <dbReference type="EMBL" id="MEF2155467.1"/>
    </source>
</evidence>
<evidence type="ECO:0000256" key="4">
    <source>
        <dbReference type="SAM" id="MobiDB-lite"/>
    </source>
</evidence>
<sequence>MGTVKGKFEVMKQSCPVERVAAFARAKFELLQREHSQRSTSTSSLWRRLALLALCCVAPTAFAADLQISNLSDTGYDPTPVGGPVVYHVVVGNGDIDTVSDAVALFDLPAGATPGTLPAFCASLGGSPVRIRCDIPTLTQASSSVAFDIQMNTAGMAAGTVQIHSAVGFAGMLPAAGEALNTLPPSHPFFGSDSDTDNNQLSQGTTLQQSGDLRLQKTATPSPVIGGGEVTYTLQVFNDGPNASSGFKVVDTLPAGVTLVAGSFIGPGWTLNAGTMTATHAGAVANGASASFSFRAKVNVGSGNITNAAVVNAGAMPDPNVGNNTDEVTTPVTPGADLMISKRANPAPAVAGEPVTFNIQVRNLGPSAATNPRWTDTLPTGFTVTGGNQPAGWTCATTSGNTVRGCTFAGNLAVGAIVNFTVQAMVPSNGTNSSGNVTNTATVTSDTPDAVSTNNTGSTTFSVVPDGADLGLAKRKAPALVAIWPGSGDDSDSRMTSTIEVHNYGPRAATGNVRVVDVLAAGEEYVSGGNAGEWSCSVAPPTWNGGGPAQVVTCDLDASRYPLARNADAPDLRIITRARSADLALTNNACTGGSGGSLEPITGSIDEDRNPNNDCAGNGTRTTNDRVDLQIEKWTNAPGAGDNTIAVGVNSLTYTLRVTNLAITDAVPATGIVVNDTLPGFVPASSGLPSTGITVSAPAGWTCPVTGASIVCRSGATALNPGASADIVITVARPLFDSMGQSPGSCGAGAPATGAFCNTAGVAVDPAVPDSVGEINGANNQASDWVRIEREANVRTTAKNIVTGNVGRAGVDSQYVMSYLNEGTATVPGVVFRDTFTLPANDAGFVLVSATRTPGTVACTATPDGGLTATATAGGTSYANPTGAPLQLAIECPALSMSHRQSEDMLVTIRPNVNTGNNPAGRQFDNVATFGITGGATGSDANGAFNYNSNTSAADDQKTASLTFQQGVADLIVNKTDLGFTGGVDPLGYDALNSANNLITYRISVRNVGPSVATSVRINDTYRVPSGRQVRFMGIAPGPIGGPSTAFSAAGCTVTSANPFTGTGTTPTDAGLSIECDVPGAGFGGSNAPGVLGVNATSYVYVQYRYETPPGASGDTARNYFSVVHAETDPNTSDNAVDEQTSIRTRADVGVTKHVFTDLPDSDPDVALPASPATAVALRQPFYWVIEGVNNGPGASLSRDRTGTSPSNGTGTVITDTLPAGLEILGAATWQKKGPDPGGDEVPDGTGTCTAAGLALTCRLGDVTVTGKVRVIVPVRWTIYPGAGAQINTASITTEQVDPNPGNNTATEDILVTRSSLEGLVFEDRDRAAGNGGTQQTVTGEPGIAGVTVVLTGKDLYGNAVNLTLPTTADGAYRFENLSPSDASGYTITQTQPAGYVNGPIDPPAAGGSAPSLGGTYAAGSPNSVISAIPVGANQAGVRYNFPEVRQPSLSGFVYVDANFSNVRDGGDSAIAGATVELLNAATGTVVATTTTNASGAYSFTNLDPLTVYTLREVLPAGSYQNRPTAVNAGLIGGMACATGCTPGSGVGGDAATTDRISAIDLGAGTDGTLFNFGEDAVSGISGRVYVDRNGNGDFDAGDAGTVNSRPNGGLQGVTITLTGAGADGIFGTGDDPAPVVLQTDADGAYQFTGLVVGQNYRVTETQPTGYGNGTEHATNVIEIGNLPLAGTSGHDFGEVLGSLAGVVFEDFSATSANNN</sequence>
<keyword evidence="2" id="KW-0964">Secreted</keyword>
<feature type="domain" description="DUF11" evidence="5">
    <location>
        <begin position="337"/>
        <end position="460"/>
    </location>
</feature>
<evidence type="ECO:0000259" key="6">
    <source>
        <dbReference type="Pfam" id="PF17210"/>
    </source>
</evidence>
<comment type="caution">
    <text evidence="7">The sequence shown here is derived from an EMBL/GenBank/DDBJ whole genome shotgun (WGS) entry which is preliminary data.</text>
</comment>
<dbReference type="PANTHER" id="PTHR34819">
    <property type="entry name" value="LARGE CYSTEINE-RICH PERIPLASMIC PROTEIN OMCB"/>
    <property type="match status" value="1"/>
</dbReference>
<feature type="compositionally biased region" description="Low complexity" evidence="4">
    <location>
        <begin position="436"/>
        <end position="445"/>
    </location>
</feature>
<name>A0ABU7V0W7_9GAMM</name>
<dbReference type="InterPro" id="IPR001434">
    <property type="entry name" value="OmcB-like_DUF11"/>
</dbReference>
<dbReference type="InterPro" id="IPR047589">
    <property type="entry name" value="DUF11_rpt"/>
</dbReference>
<dbReference type="Proteomes" id="UP001356170">
    <property type="component" value="Unassembled WGS sequence"/>
</dbReference>
<evidence type="ECO:0000256" key="3">
    <source>
        <dbReference type="ARBA" id="ARBA00022729"/>
    </source>
</evidence>
<feature type="compositionally biased region" description="Polar residues" evidence="4">
    <location>
        <begin position="446"/>
        <end position="458"/>
    </location>
</feature>
<feature type="domain" description="SD-repeat containing protein B" evidence="6">
    <location>
        <begin position="1450"/>
        <end position="1521"/>
    </location>
</feature>
<organism evidence="7 8">
    <name type="scientific">Aquilutibacter rugosus</name>
    <dbReference type="NCBI Taxonomy" id="3115820"/>
    <lineage>
        <taxon>Bacteria</taxon>
        <taxon>Pseudomonadati</taxon>
        <taxon>Pseudomonadota</taxon>
        <taxon>Gammaproteobacteria</taxon>
        <taxon>Lysobacterales</taxon>
        <taxon>Lysobacteraceae</taxon>
        <taxon>Aquilutibacter</taxon>
    </lineage>
</organism>
<proteinExistence type="predicted"/>
<reference evidence="7 8" key="1">
    <citation type="submission" date="2024-01" db="EMBL/GenBank/DDBJ databases">
        <title>Novel species of the genus Luteimonas isolated from rivers.</title>
        <authorList>
            <person name="Lu H."/>
        </authorList>
    </citation>
    <scope>NUCLEOTIDE SEQUENCE [LARGE SCALE GENOMIC DNA]</scope>
    <source>
        <strain evidence="7 8">FXH3W</strain>
    </source>
</reference>
<feature type="compositionally biased region" description="Polar residues" evidence="4">
    <location>
        <begin position="197"/>
        <end position="209"/>
    </location>
</feature>
<dbReference type="NCBIfam" id="TIGR01451">
    <property type="entry name" value="B_ant_repeat"/>
    <property type="match status" value="3"/>
</dbReference>
<feature type="non-terminal residue" evidence="7">
    <location>
        <position position="1716"/>
    </location>
</feature>
<comment type="subcellular location">
    <subcellularLocation>
        <location evidence="1">Secreted</location>
    </subcellularLocation>
</comment>
<feature type="region of interest" description="Disordered" evidence="4">
    <location>
        <begin position="1194"/>
        <end position="1213"/>
    </location>
</feature>
<feature type="compositionally biased region" description="Polar residues" evidence="4">
    <location>
        <begin position="1203"/>
        <end position="1213"/>
    </location>
</feature>
<feature type="domain" description="DUF11" evidence="5">
    <location>
        <begin position="1204"/>
        <end position="1308"/>
    </location>
</feature>
<accession>A0ABU7V0W7</accession>
<dbReference type="Gene3D" id="2.60.40.10">
    <property type="entry name" value="Immunoglobulins"/>
    <property type="match status" value="5"/>
</dbReference>
<evidence type="ECO:0000313" key="8">
    <source>
        <dbReference type="Proteomes" id="UP001356170"/>
    </source>
</evidence>
<feature type="domain" description="SD-repeat containing protein B" evidence="6">
    <location>
        <begin position="1320"/>
        <end position="1398"/>
    </location>
</feature>
<gene>
    <name evidence="7" type="ORF">V3390_04375</name>
</gene>
<feature type="region of interest" description="Disordered" evidence="4">
    <location>
        <begin position="184"/>
        <end position="209"/>
    </location>
</feature>
<keyword evidence="8" id="KW-1185">Reference proteome</keyword>
<dbReference type="Pfam" id="PF01345">
    <property type="entry name" value="DUF11"/>
    <property type="match status" value="3"/>
</dbReference>
<evidence type="ECO:0000259" key="5">
    <source>
        <dbReference type="Pfam" id="PF01345"/>
    </source>
</evidence>
<dbReference type="InterPro" id="IPR013783">
    <property type="entry name" value="Ig-like_fold"/>
</dbReference>
<keyword evidence="3" id="KW-0732">Signal</keyword>